<accession>A0ABS1TBY9</accession>
<gene>
    <name evidence="3" type="ORF">JK636_12670</name>
</gene>
<evidence type="ECO:0000313" key="3">
    <source>
        <dbReference type="EMBL" id="MBL4936612.1"/>
    </source>
</evidence>
<dbReference type="InterPro" id="IPR029058">
    <property type="entry name" value="AB_hydrolase_fold"/>
</dbReference>
<protein>
    <submittedName>
        <fullName evidence="3">S9 family peptidase</fullName>
    </submittedName>
</protein>
<dbReference type="Gene3D" id="3.40.50.1820">
    <property type="entry name" value="alpha/beta hydrolase"/>
    <property type="match status" value="1"/>
</dbReference>
<feature type="domain" description="Peptidase S9 prolyl oligopeptidase catalytic" evidence="2">
    <location>
        <begin position="456"/>
        <end position="665"/>
    </location>
</feature>
<evidence type="ECO:0000259" key="2">
    <source>
        <dbReference type="Pfam" id="PF00326"/>
    </source>
</evidence>
<dbReference type="Pfam" id="PF00326">
    <property type="entry name" value="Peptidase_S9"/>
    <property type="match status" value="1"/>
</dbReference>
<comment type="caution">
    <text evidence="3">The sequence shown here is derived from an EMBL/GenBank/DDBJ whole genome shotgun (WGS) entry which is preliminary data.</text>
</comment>
<dbReference type="Proteomes" id="UP000632377">
    <property type="component" value="Unassembled WGS sequence"/>
</dbReference>
<organism evidence="3 4">
    <name type="scientific">Clostridium rhizosphaerae</name>
    <dbReference type="NCBI Taxonomy" id="2803861"/>
    <lineage>
        <taxon>Bacteria</taxon>
        <taxon>Bacillati</taxon>
        <taxon>Bacillota</taxon>
        <taxon>Clostridia</taxon>
        <taxon>Eubacteriales</taxon>
        <taxon>Clostridiaceae</taxon>
        <taxon>Clostridium</taxon>
    </lineage>
</organism>
<dbReference type="EMBL" id="JAESWC010000007">
    <property type="protein sequence ID" value="MBL4936612.1"/>
    <property type="molecule type" value="Genomic_DNA"/>
</dbReference>
<name>A0ABS1TBY9_9CLOT</name>
<keyword evidence="4" id="KW-1185">Reference proteome</keyword>
<dbReference type="PANTHER" id="PTHR42776:SF27">
    <property type="entry name" value="DIPEPTIDYL PEPTIDASE FAMILY MEMBER 6"/>
    <property type="match status" value="1"/>
</dbReference>
<reference evidence="3 4" key="1">
    <citation type="submission" date="2021-01" db="EMBL/GenBank/DDBJ databases">
        <title>Genome public.</title>
        <authorList>
            <person name="Liu C."/>
            <person name="Sun Q."/>
        </authorList>
    </citation>
    <scope>NUCLEOTIDE SEQUENCE [LARGE SCALE GENOMIC DNA]</scope>
    <source>
        <strain evidence="3 4">YIM B02515</strain>
    </source>
</reference>
<dbReference type="SUPFAM" id="SSF53474">
    <property type="entry name" value="alpha/beta-Hydrolases"/>
    <property type="match status" value="1"/>
</dbReference>
<evidence type="ECO:0000313" key="4">
    <source>
        <dbReference type="Proteomes" id="UP000632377"/>
    </source>
</evidence>
<dbReference type="InterPro" id="IPR011042">
    <property type="entry name" value="6-blade_b-propeller_TolB-like"/>
</dbReference>
<sequence length="665" mass="77176">MNNIKIDDFTKYKFLSGVKHSPDGSHACYIVHETDLEENKYLSNLWILDNDNKNNYRLTSFDNENSFLWLDNENIIFPAVRDSKDKDKKDSGEEFTQYYKINIHGGEAVKYLRIPRNINSLKIIDKDTFMFTCEYNFNQRELCLLNEEEKAEELKARKEEKDYEVLEEIPFWSNGGGFVSKKRNRLYIYHASSKEVEAVTEENFNVDAFNLNSDKTKVVIIGYSIEHKMPLFNDVFVYDMASKRLEKLNKEEMSHYFADFIKNNKIIFTASSMKDYGINENEKFYTMDLDSKETSCITPDLDAAITNSVGSDCRFGGSVLKQIDNNYLYFITTEGESSFLNRIDESGNIEKLVLDEGSVDGISVNNGHMLYVAMRKSTLQELYSKEDDAEQQATDFNGWVYEELKVGQLEKITLETEHGVFIDGWLLKPADFDENKKYPAILDIHGGPKTVYGTVFVHEMQYWANEGYVVFFCNPRGSDGKGNEFADIRGKYGTIDYDDIMKFTDEVLRRYSFIDSERIGVTGGSYGGFMTNWIIGHTARFKAAASQRSISNWISMYSTTDIGYFFAEDQVSATPWSNQEKLWDNSPLKYADKVKTPTLFLHSEEDYRCWLVEGIQMFTALKYHGVEARMCMFRGENHELSRSGKPKHRVRRLKEITQWFDKYLK</sequence>
<dbReference type="InterPro" id="IPR001375">
    <property type="entry name" value="Peptidase_S9_cat"/>
</dbReference>
<evidence type="ECO:0000256" key="1">
    <source>
        <dbReference type="ARBA" id="ARBA00022801"/>
    </source>
</evidence>
<dbReference type="RefSeq" id="WP_202749366.1">
    <property type="nucleotide sequence ID" value="NZ_JAESWC010000007.1"/>
</dbReference>
<dbReference type="SUPFAM" id="SSF82171">
    <property type="entry name" value="DPP6 N-terminal domain-like"/>
    <property type="match status" value="1"/>
</dbReference>
<dbReference type="PANTHER" id="PTHR42776">
    <property type="entry name" value="SERINE PEPTIDASE S9 FAMILY MEMBER"/>
    <property type="match status" value="1"/>
</dbReference>
<proteinExistence type="predicted"/>
<dbReference type="Gene3D" id="2.120.10.30">
    <property type="entry name" value="TolB, C-terminal domain"/>
    <property type="match status" value="1"/>
</dbReference>
<keyword evidence="1" id="KW-0378">Hydrolase</keyword>